<protein>
    <submittedName>
        <fullName evidence="2">Uncharacterized protein</fullName>
    </submittedName>
</protein>
<accession>A0ABR1JCU0</accession>
<organism evidence="2 3">
    <name type="scientific">Marasmiellus scandens</name>
    <dbReference type="NCBI Taxonomy" id="2682957"/>
    <lineage>
        <taxon>Eukaryota</taxon>
        <taxon>Fungi</taxon>
        <taxon>Dikarya</taxon>
        <taxon>Basidiomycota</taxon>
        <taxon>Agaricomycotina</taxon>
        <taxon>Agaricomycetes</taxon>
        <taxon>Agaricomycetidae</taxon>
        <taxon>Agaricales</taxon>
        <taxon>Marasmiineae</taxon>
        <taxon>Omphalotaceae</taxon>
        <taxon>Marasmiellus</taxon>
    </lineage>
</organism>
<evidence type="ECO:0000256" key="1">
    <source>
        <dbReference type="SAM" id="MobiDB-lite"/>
    </source>
</evidence>
<gene>
    <name evidence="2" type="ORF">VKT23_010826</name>
</gene>
<evidence type="ECO:0000313" key="3">
    <source>
        <dbReference type="Proteomes" id="UP001498398"/>
    </source>
</evidence>
<reference evidence="2 3" key="1">
    <citation type="submission" date="2024-01" db="EMBL/GenBank/DDBJ databases">
        <title>A draft genome for the cacao thread blight pathogen Marasmiellus scandens.</title>
        <authorList>
            <person name="Baruah I.K."/>
            <person name="Leung J."/>
            <person name="Bukari Y."/>
            <person name="Amoako-Attah I."/>
            <person name="Meinhardt L.W."/>
            <person name="Bailey B.A."/>
            <person name="Cohen S.P."/>
        </authorList>
    </citation>
    <scope>NUCLEOTIDE SEQUENCE [LARGE SCALE GENOMIC DNA]</scope>
    <source>
        <strain evidence="2 3">GH-19</strain>
    </source>
</reference>
<feature type="compositionally biased region" description="Pro residues" evidence="1">
    <location>
        <begin position="78"/>
        <end position="94"/>
    </location>
</feature>
<dbReference type="Proteomes" id="UP001498398">
    <property type="component" value="Unassembled WGS sequence"/>
</dbReference>
<feature type="region of interest" description="Disordered" evidence="1">
    <location>
        <begin position="123"/>
        <end position="181"/>
    </location>
</feature>
<feature type="compositionally biased region" description="Low complexity" evidence="1">
    <location>
        <begin position="63"/>
        <end position="77"/>
    </location>
</feature>
<feature type="compositionally biased region" description="Basic residues" evidence="1">
    <location>
        <begin position="172"/>
        <end position="181"/>
    </location>
</feature>
<name>A0ABR1JCU0_9AGAR</name>
<sequence>MGRRGRPRKHVTLEEKKAAKKKYNSKYYYKNEEKLTLKRRQKRAAAKEKKDGPDPKCDSAIDSFPKSKSPESSLPSTSPLPPSSPLPSSSPPAGSPYSLSAIEQHLSSGLLIPRMRRPLSSIVVSVPSDSEEGSSHLKRSQPPTTSDYDSDPNDLPSVSSVECSPVTPSTRRAVKRRRLHQ</sequence>
<feature type="compositionally biased region" description="Polar residues" evidence="1">
    <location>
        <begin position="156"/>
        <end position="170"/>
    </location>
</feature>
<feature type="region of interest" description="Disordered" evidence="1">
    <location>
        <begin position="34"/>
        <end position="100"/>
    </location>
</feature>
<feature type="compositionally biased region" description="Basic and acidic residues" evidence="1">
    <location>
        <begin position="45"/>
        <end position="59"/>
    </location>
</feature>
<evidence type="ECO:0000313" key="2">
    <source>
        <dbReference type="EMBL" id="KAK7455794.1"/>
    </source>
</evidence>
<proteinExistence type="predicted"/>
<keyword evidence="3" id="KW-1185">Reference proteome</keyword>
<comment type="caution">
    <text evidence="2">The sequence shown here is derived from an EMBL/GenBank/DDBJ whole genome shotgun (WGS) entry which is preliminary data.</text>
</comment>
<dbReference type="EMBL" id="JBANRG010000022">
    <property type="protein sequence ID" value="KAK7455794.1"/>
    <property type="molecule type" value="Genomic_DNA"/>
</dbReference>